<organism evidence="4 5">
    <name type="scientific">Polaromonas eurypsychrophila</name>
    <dbReference type="NCBI Taxonomy" id="1614635"/>
    <lineage>
        <taxon>Bacteria</taxon>
        <taxon>Pseudomonadati</taxon>
        <taxon>Pseudomonadota</taxon>
        <taxon>Betaproteobacteria</taxon>
        <taxon>Burkholderiales</taxon>
        <taxon>Comamonadaceae</taxon>
        <taxon>Polaromonas</taxon>
    </lineage>
</organism>
<name>A0A916WE04_9BURK</name>
<dbReference type="AlphaFoldDB" id="A0A916WE04"/>
<dbReference type="SUPFAM" id="SSF110069">
    <property type="entry name" value="ApaG-like"/>
    <property type="match status" value="1"/>
</dbReference>
<proteinExistence type="inferred from homology"/>
<sequence length="143" mass="15407">MGTILFHAMPKYQISCDVLPHYLPEQSAPEEEVYGFAYTVTITNTGEVAAQLISRHWVISDARGHGEEVKGLGVVGHQPLLKPGESFQYSSGSRLRTPTGTMHGSYFFVAEDGERFEAAIPMFVLDAGQAAGPDGAGSGRVLH</sequence>
<reference evidence="4" key="1">
    <citation type="journal article" date="2014" name="Int. J. Syst. Evol. Microbiol.">
        <title>Complete genome sequence of Corynebacterium casei LMG S-19264T (=DSM 44701T), isolated from a smear-ripened cheese.</title>
        <authorList>
            <consortium name="US DOE Joint Genome Institute (JGI-PGF)"/>
            <person name="Walter F."/>
            <person name="Albersmeier A."/>
            <person name="Kalinowski J."/>
            <person name="Ruckert C."/>
        </authorList>
    </citation>
    <scope>NUCLEOTIDE SEQUENCE</scope>
    <source>
        <strain evidence="4">CGMCC 1.15322</strain>
    </source>
</reference>
<comment type="caution">
    <text evidence="4">The sequence shown here is derived from an EMBL/GenBank/DDBJ whole genome shotgun (WGS) entry which is preliminary data.</text>
</comment>
<dbReference type="Proteomes" id="UP000620596">
    <property type="component" value="Unassembled WGS sequence"/>
</dbReference>
<dbReference type="Gene3D" id="2.60.40.1470">
    <property type="entry name" value="ApaG domain"/>
    <property type="match status" value="1"/>
</dbReference>
<accession>A0A916WE04</accession>
<dbReference type="Pfam" id="PF04379">
    <property type="entry name" value="DUF525"/>
    <property type="match status" value="1"/>
</dbReference>
<gene>
    <name evidence="2 4" type="primary">apaG</name>
    <name evidence="4" type="ORF">GCM10011496_09710</name>
</gene>
<dbReference type="PANTHER" id="PTHR14289">
    <property type="entry name" value="F-BOX ONLY PROTEIN 3"/>
    <property type="match status" value="1"/>
</dbReference>
<dbReference type="InterPro" id="IPR036767">
    <property type="entry name" value="ApaG_sf"/>
</dbReference>
<evidence type="ECO:0000313" key="5">
    <source>
        <dbReference type="Proteomes" id="UP000620596"/>
    </source>
</evidence>
<feature type="domain" description="ApaG" evidence="3">
    <location>
        <begin position="8"/>
        <end position="132"/>
    </location>
</feature>
<reference evidence="4" key="2">
    <citation type="submission" date="2020-09" db="EMBL/GenBank/DDBJ databases">
        <authorList>
            <person name="Sun Q."/>
            <person name="Zhou Y."/>
        </authorList>
    </citation>
    <scope>NUCLEOTIDE SEQUENCE</scope>
    <source>
        <strain evidence="4">CGMCC 1.15322</strain>
    </source>
</reference>
<evidence type="ECO:0000259" key="3">
    <source>
        <dbReference type="PROSITE" id="PS51087"/>
    </source>
</evidence>
<dbReference type="InterPro" id="IPR007474">
    <property type="entry name" value="ApaG_domain"/>
</dbReference>
<dbReference type="EMBL" id="BMIG01000002">
    <property type="protein sequence ID" value="GGA90842.1"/>
    <property type="molecule type" value="Genomic_DNA"/>
</dbReference>
<dbReference type="HAMAP" id="MF_00791">
    <property type="entry name" value="ApaG"/>
    <property type="match status" value="1"/>
</dbReference>
<dbReference type="NCBIfam" id="NF003967">
    <property type="entry name" value="PRK05461.1"/>
    <property type="match status" value="1"/>
</dbReference>
<dbReference type="GO" id="GO:0070987">
    <property type="term" value="P:error-free translesion synthesis"/>
    <property type="evidence" value="ECO:0007669"/>
    <property type="project" value="TreeGrafter"/>
</dbReference>
<evidence type="ECO:0000313" key="4">
    <source>
        <dbReference type="EMBL" id="GGA90842.1"/>
    </source>
</evidence>
<evidence type="ECO:0000256" key="2">
    <source>
        <dbReference type="HAMAP-Rule" id="MF_00791"/>
    </source>
</evidence>
<dbReference type="PROSITE" id="PS51087">
    <property type="entry name" value="APAG"/>
    <property type="match status" value="1"/>
</dbReference>
<dbReference type="InterPro" id="IPR023065">
    <property type="entry name" value="Uncharacterised_ApaG"/>
</dbReference>
<evidence type="ECO:0000256" key="1">
    <source>
        <dbReference type="ARBA" id="ARBA00017693"/>
    </source>
</evidence>
<dbReference type="PANTHER" id="PTHR14289:SF16">
    <property type="entry name" value="POLYMERASE DELTA-INTERACTING PROTEIN 2"/>
    <property type="match status" value="1"/>
</dbReference>
<keyword evidence="5" id="KW-1185">Reference proteome</keyword>
<protein>
    <recommendedName>
        <fullName evidence="1 2">Protein ApaG</fullName>
    </recommendedName>
</protein>